<feature type="transmembrane region" description="Helical" evidence="10">
    <location>
        <begin position="164"/>
        <end position="182"/>
    </location>
</feature>
<dbReference type="PANTHER" id="PTHR10283:SF82">
    <property type="entry name" value="SOLUTE CARRIER FAMILY 13 MEMBER 2"/>
    <property type="match status" value="1"/>
</dbReference>
<evidence type="ECO:0000256" key="1">
    <source>
        <dbReference type="ARBA" id="ARBA00004141"/>
    </source>
</evidence>
<keyword evidence="8 10" id="KW-0472">Membrane</keyword>
<evidence type="ECO:0000313" key="11">
    <source>
        <dbReference type="EMBL" id="KXG43139.1"/>
    </source>
</evidence>
<keyword evidence="7 10" id="KW-1133">Transmembrane helix</keyword>
<dbReference type="EMBL" id="LSKU01000001">
    <property type="protein sequence ID" value="KXG43139.1"/>
    <property type="molecule type" value="Genomic_DNA"/>
</dbReference>
<dbReference type="PANTHER" id="PTHR10283">
    <property type="entry name" value="SOLUTE CARRIER FAMILY 13 MEMBER"/>
    <property type="match status" value="1"/>
</dbReference>
<protein>
    <recommendedName>
        <fullName evidence="3">Sodium-dependent dicarboxylate transporter SdcS</fullName>
    </recommendedName>
    <alternativeName>
        <fullName evidence="9">Na(+)/dicarboxylate symporter</fullName>
    </alternativeName>
</protein>
<dbReference type="GO" id="GO:0015293">
    <property type="term" value="F:symporter activity"/>
    <property type="evidence" value="ECO:0007669"/>
    <property type="project" value="UniProtKB-KW"/>
</dbReference>
<dbReference type="Proteomes" id="UP000070352">
    <property type="component" value="Unassembled WGS sequence"/>
</dbReference>
<feature type="transmembrane region" description="Helical" evidence="10">
    <location>
        <begin position="394"/>
        <end position="412"/>
    </location>
</feature>
<dbReference type="AlphaFoldDB" id="A0A135L2L2"/>
<sequence>MSIFLRVWRLMWQYHDQMKQLLRLKPLFATDGMILEKSQKESKVHSIFLFAEQTAEAQEYPSSSSKHSYSEQEPEDQHDKYSTRQKIGLFLGPLLFLLTLLFPTLEGLTNEGKSVAAIALWMATWWITEAVPIPLTSLLPILLFPATGAVSSKAATAPYANDLIYLYLGGFLLAIAIEQWNLHRRIALHVIKMFGKNLDGLVLGFMVATGFLSMWISNTATSMMMLPIGLAVIYQIADLFKEKQININTEQGKFPLGTALMLGIAYSASIGGVATIIGTPPNTVLVAFINETYDKQISFGQWMVFGVPIAVVSLLFTWWYLTKIAFKTQIKSLPGGIEVINNEIRKLGRMSKQEKQVLVIFSLTAFLWIIRTFAIDWFKSIDIHTFDKINDTTIAMFAAILLFVIPVSLKNNQFLLSIDAFKKVPWGILLLFGGGLSLADAMADTGLAEWIALKLQALENVPALVLMLAVTTLVIFLTEMTSNTATATMMMPVMAALAMAMHAHPYGFLITAAVAASFAFMLPVATPPNAIVFGTGYITIPQMAKAGFWLNIFGVLLITLLAYYYIPVVWNFDPNVLPDWAVFQPK</sequence>
<evidence type="ECO:0000256" key="8">
    <source>
        <dbReference type="ARBA" id="ARBA00023136"/>
    </source>
</evidence>
<comment type="subcellular location">
    <subcellularLocation>
        <location evidence="1">Membrane</location>
        <topology evidence="1">Multi-pass membrane protein</topology>
    </subcellularLocation>
</comment>
<evidence type="ECO:0000313" key="12">
    <source>
        <dbReference type="Proteomes" id="UP000070352"/>
    </source>
</evidence>
<evidence type="ECO:0000256" key="2">
    <source>
        <dbReference type="ARBA" id="ARBA00006772"/>
    </source>
</evidence>
<dbReference type="Pfam" id="PF00939">
    <property type="entry name" value="Na_sulph_symp"/>
    <property type="match status" value="1"/>
</dbReference>
<accession>A0A135L2L2</accession>
<feature type="transmembrane region" description="Helical" evidence="10">
    <location>
        <begin position="546"/>
        <end position="566"/>
    </location>
</feature>
<dbReference type="STRING" id="1413211.U473_03205"/>
<evidence type="ECO:0000256" key="3">
    <source>
        <dbReference type="ARBA" id="ARBA00020150"/>
    </source>
</evidence>
<feature type="transmembrane region" description="Helical" evidence="10">
    <location>
        <begin position="117"/>
        <end position="144"/>
    </location>
</feature>
<proteinExistence type="inferred from homology"/>
<dbReference type="RefSeq" id="WP_068723255.1">
    <property type="nucleotide sequence ID" value="NZ_LSKU01000001.1"/>
</dbReference>
<dbReference type="GO" id="GO:0005886">
    <property type="term" value="C:plasma membrane"/>
    <property type="evidence" value="ECO:0007669"/>
    <property type="project" value="TreeGrafter"/>
</dbReference>
<gene>
    <name evidence="11" type="ORF">U473_03205</name>
</gene>
<dbReference type="NCBIfam" id="TIGR00785">
    <property type="entry name" value="dass"/>
    <property type="match status" value="1"/>
</dbReference>
<feature type="transmembrane region" description="Helical" evidence="10">
    <location>
        <begin position="260"/>
        <end position="279"/>
    </location>
</feature>
<evidence type="ECO:0000256" key="9">
    <source>
        <dbReference type="ARBA" id="ARBA00031174"/>
    </source>
</evidence>
<dbReference type="InterPro" id="IPR031312">
    <property type="entry name" value="Na/sul_symport_CS"/>
</dbReference>
<comment type="similarity">
    <text evidence="2">Belongs to the SLC13A/DASS transporter (TC 2.A.47) family. NADC subfamily.</text>
</comment>
<dbReference type="GO" id="GO:0015141">
    <property type="term" value="F:succinate transmembrane transporter activity"/>
    <property type="evidence" value="ECO:0007669"/>
    <property type="project" value="UniProtKB-ARBA"/>
</dbReference>
<evidence type="ECO:0000256" key="5">
    <source>
        <dbReference type="ARBA" id="ARBA00022692"/>
    </source>
</evidence>
<feature type="transmembrane region" description="Helical" evidence="10">
    <location>
        <begin position="87"/>
        <end position="105"/>
    </location>
</feature>
<dbReference type="InterPro" id="IPR001898">
    <property type="entry name" value="SLC13A/DASS"/>
</dbReference>
<keyword evidence="5 10" id="KW-0812">Transmembrane</keyword>
<organism evidence="11 12">
    <name type="scientific">Tepidibacillus decaturensis</name>
    <dbReference type="NCBI Taxonomy" id="1413211"/>
    <lineage>
        <taxon>Bacteria</taxon>
        <taxon>Bacillati</taxon>
        <taxon>Bacillota</taxon>
        <taxon>Bacilli</taxon>
        <taxon>Bacillales</taxon>
        <taxon>Bacillaceae</taxon>
        <taxon>Tepidibacillus</taxon>
    </lineage>
</organism>
<keyword evidence="12" id="KW-1185">Reference proteome</keyword>
<dbReference type="PROSITE" id="PS01271">
    <property type="entry name" value="NA_SULFATE"/>
    <property type="match status" value="1"/>
</dbReference>
<feature type="transmembrane region" description="Helical" evidence="10">
    <location>
        <begin position="194"/>
        <end position="216"/>
    </location>
</feature>
<feature type="transmembrane region" description="Helical" evidence="10">
    <location>
        <begin position="299"/>
        <end position="321"/>
    </location>
</feature>
<evidence type="ECO:0000256" key="6">
    <source>
        <dbReference type="ARBA" id="ARBA00022847"/>
    </source>
</evidence>
<dbReference type="OrthoDB" id="9766267at2"/>
<feature type="transmembrane region" description="Helical" evidence="10">
    <location>
        <begin position="424"/>
        <end position="443"/>
    </location>
</feature>
<feature type="transmembrane region" description="Helical" evidence="10">
    <location>
        <begin position="463"/>
        <end position="485"/>
    </location>
</feature>
<evidence type="ECO:0000256" key="7">
    <source>
        <dbReference type="ARBA" id="ARBA00022989"/>
    </source>
</evidence>
<evidence type="ECO:0000256" key="4">
    <source>
        <dbReference type="ARBA" id="ARBA00022448"/>
    </source>
</evidence>
<evidence type="ECO:0000256" key="10">
    <source>
        <dbReference type="SAM" id="Phobius"/>
    </source>
</evidence>
<keyword evidence="4" id="KW-0813">Transport</keyword>
<comment type="caution">
    <text evidence="11">The sequence shown here is derived from an EMBL/GenBank/DDBJ whole genome shotgun (WGS) entry which is preliminary data.</text>
</comment>
<name>A0A135L2L2_9BACI</name>
<feature type="transmembrane region" description="Helical" evidence="10">
    <location>
        <begin position="357"/>
        <end position="374"/>
    </location>
</feature>
<dbReference type="CDD" id="cd01115">
    <property type="entry name" value="SLC13_permease"/>
    <property type="match status" value="1"/>
</dbReference>
<keyword evidence="6" id="KW-0769">Symport</keyword>
<reference evidence="11 12" key="1">
    <citation type="submission" date="2016-02" db="EMBL/GenBank/DDBJ databases">
        <title>Draft Genome for Tepidibacillus decaturensis nov. sp. Strain Z9, an Anaerobic, Moderately Thermophilic and Heterotrophic Bacterium from Deep Subsurface of the Illinois Basin, USA.</title>
        <authorList>
            <person name="Dong Y."/>
            <person name="Chang J.Y."/>
            <person name="Sanford R."/>
            <person name="Fouke B.W."/>
        </authorList>
    </citation>
    <scope>NUCLEOTIDE SEQUENCE [LARGE SCALE GENOMIC DNA]</scope>
    <source>
        <strain evidence="11 12">Z9</strain>
    </source>
</reference>